<evidence type="ECO:0000313" key="4">
    <source>
        <dbReference type="Proteomes" id="UP001208029"/>
    </source>
</evidence>
<dbReference type="GO" id="GO:0051607">
    <property type="term" value="P:defense response to virus"/>
    <property type="evidence" value="ECO:0007669"/>
    <property type="project" value="UniProtKB-KW"/>
</dbReference>
<accession>A0AAW5WL61</accession>
<organism evidence="3 4">
    <name type="scientific">Streptococcus cristatus</name>
    <dbReference type="NCBI Taxonomy" id="45634"/>
    <lineage>
        <taxon>Bacteria</taxon>
        <taxon>Bacillati</taxon>
        <taxon>Bacillota</taxon>
        <taxon>Bacilli</taxon>
        <taxon>Lactobacillales</taxon>
        <taxon>Streptococcaceae</taxon>
        <taxon>Streptococcus</taxon>
    </lineage>
</organism>
<reference evidence="3" key="2">
    <citation type="submission" date="2022-02" db="EMBL/GenBank/DDBJ databases">
        <authorList>
            <person name="Christensen J.J.E."/>
            <person name="Jensen C.S."/>
            <person name="Nielsen X.C."/>
            <person name="Dargis R."/>
        </authorList>
    </citation>
    <scope>NUCLEOTIDE SEQUENCE</scope>
    <source>
        <strain evidence="3">K13014465</strain>
    </source>
</reference>
<name>A0AAW5WL61_STRCR</name>
<evidence type="ECO:0000313" key="3">
    <source>
        <dbReference type="EMBL" id="MCY7220974.1"/>
    </source>
</evidence>
<dbReference type="EMBL" id="JAKUYZ010000005">
    <property type="protein sequence ID" value="MCY7220974.1"/>
    <property type="molecule type" value="Genomic_DNA"/>
</dbReference>
<reference evidence="3" key="1">
    <citation type="journal article" date="2022" name="Med Res Arch">
        <title>Genomic identification of streptococcal strains and relation to clinical characteristics. A substudy to The Partial Oral Treatment of Endocarditis (POET) Trial.</title>
        <authorList>
            <person name="Christensen J."/>
            <person name="Jensen C."/>
            <person name="Dargis R."/>
            <person name="Nielsen X."/>
            <person name="Pries- Heje M."/>
            <person name="Wiingaard C."/>
            <person name="Ihlemann N."/>
            <person name="Gill S."/>
            <person name="Bruun N."/>
            <person name="Elming H."/>
            <person name="Povlsen J."/>
            <person name="Madsen T."/>
            <person name="Jensen K."/>
            <person name="Fuursted K."/>
            <person name="Ostergaard L."/>
            <person name="Christiansen U."/>
            <person name="Rosenvinge F."/>
            <person name="Helweg-Larsen J."/>
            <person name="Fosbol E."/>
            <person name="Kober L."/>
            <person name="Torp-Pedersen C."/>
            <person name="Tonder N."/>
            <person name="Moser C."/>
            <person name="Iversen K."/>
            <person name="Bundgaard H."/>
        </authorList>
    </citation>
    <scope>NUCLEOTIDE SEQUENCE</scope>
    <source>
        <strain evidence="3">K13014465</strain>
    </source>
</reference>
<gene>
    <name evidence="3" type="ORF">MK546_02580</name>
</gene>
<dbReference type="InterPro" id="IPR005537">
    <property type="entry name" value="RAMP_III_fam"/>
</dbReference>
<keyword evidence="1" id="KW-0051">Antiviral defense</keyword>
<feature type="domain" description="CRISPR type III-associated protein" evidence="2">
    <location>
        <begin position="12"/>
        <end position="177"/>
    </location>
</feature>
<dbReference type="Pfam" id="PF03787">
    <property type="entry name" value="RAMPs"/>
    <property type="match status" value="2"/>
</dbReference>
<evidence type="ECO:0000256" key="1">
    <source>
        <dbReference type="ARBA" id="ARBA00023118"/>
    </source>
</evidence>
<dbReference type="PANTHER" id="PTHR35579">
    <property type="entry name" value="CRISPR SYSTEM CMS ENDORIBONUCLEASE CSM3"/>
    <property type="match status" value="1"/>
</dbReference>
<dbReference type="PANTHER" id="PTHR35579:SF6">
    <property type="entry name" value="DUF324 DOMAIN-CONTAINING PROTEIN"/>
    <property type="match status" value="1"/>
</dbReference>
<evidence type="ECO:0000259" key="2">
    <source>
        <dbReference type="Pfam" id="PF03787"/>
    </source>
</evidence>
<dbReference type="InterPro" id="IPR052216">
    <property type="entry name" value="CRISPR_Csm3_endoribonuclease"/>
</dbReference>
<sequence>MGDSIYLFKGILKAETPFMIGNGDDTYSDMDLLRNHKKEPFIPGTALAGVCRAYLEKDDNFKDKVKNYFGEGKKGHESTKYRQSQVIVYDGQLEGAEKTPTRIRDSVKLENKVAVDESKFDFEIVEAGAAFSFRLEFKVDKEKRNEVESLVRALIAGFHHGEIRIGGKSNRGYGYFKLLPSLDSDTAGVQSKYFDLTDLRELTDYIDWDWSGANYSTELSLDEQNKSNNFILTPLQLHSFLFIRDYAHNEQYDEGTIDAVPLKNSKDEVVIPGTTWAGVFRHHMERILNQLDREVIGDIFPKCDINKESWPKALIDYLFGYVHEKKSDKNDGPQASNNQASHIFFKESHFEKGNVSEILRTRTAIDRFTGGASKGLLFNNKLAYTQGDRSSCYLEVGLSKELKDEQKQYDFVKSLLDVCFEDLQEGYLAVGGQTAVGGGIFRKGEVKDEEVSNDKE</sequence>
<dbReference type="RefSeq" id="WP_148888195.1">
    <property type="nucleotide sequence ID" value="NZ_CABPTQ010000001.1"/>
</dbReference>
<protein>
    <submittedName>
        <fullName evidence="3">RAMP superfamily CRISPR-associated protein</fullName>
    </submittedName>
</protein>
<dbReference type="CDD" id="cd09726">
    <property type="entry name" value="RAMP_I_III"/>
    <property type="match status" value="2"/>
</dbReference>
<feature type="domain" description="CRISPR type III-associated protein" evidence="2">
    <location>
        <begin position="256"/>
        <end position="442"/>
    </location>
</feature>
<dbReference type="Proteomes" id="UP001208029">
    <property type="component" value="Unassembled WGS sequence"/>
</dbReference>
<comment type="caution">
    <text evidence="3">The sequence shown here is derived from an EMBL/GenBank/DDBJ whole genome shotgun (WGS) entry which is preliminary data.</text>
</comment>
<dbReference type="AlphaFoldDB" id="A0AAW5WL61"/>
<proteinExistence type="predicted"/>